<dbReference type="EMBL" id="GG745332">
    <property type="protein sequence ID" value="KNE58147.1"/>
    <property type="molecule type" value="Genomic_DNA"/>
</dbReference>
<reference evidence="1 2" key="1">
    <citation type="submission" date="2009-11" db="EMBL/GenBank/DDBJ databases">
        <title>Annotation of Allomyces macrogynus ATCC 38327.</title>
        <authorList>
            <consortium name="The Broad Institute Genome Sequencing Platform"/>
            <person name="Russ C."/>
            <person name="Cuomo C."/>
            <person name="Burger G."/>
            <person name="Gray M.W."/>
            <person name="Holland P.W.H."/>
            <person name="King N."/>
            <person name="Lang F.B.F."/>
            <person name="Roger A.J."/>
            <person name="Ruiz-Trillo I."/>
            <person name="Young S.K."/>
            <person name="Zeng Q."/>
            <person name="Gargeya S."/>
            <person name="Fitzgerald M."/>
            <person name="Haas B."/>
            <person name="Abouelleil A."/>
            <person name="Alvarado L."/>
            <person name="Arachchi H.M."/>
            <person name="Berlin A."/>
            <person name="Chapman S.B."/>
            <person name="Gearin G."/>
            <person name="Goldberg J."/>
            <person name="Griggs A."/>
            <person name="Gujja S."/>
            <person name="Hansen M."/>
            <person name="Heiman D."/>
            <person name="Howarth C."/>
            <person name="Larimer J."/>
            <person name="Lui A."/>
            <person name="MacDonald P.J.P."/>
            <person name="McCowen C."/>
            <person name="Montmayeur A."/>
            <person name="Murphy C."/>
            <person name="Neiman D."/>
            <person name="Pearson M."/>
            <person name="Priest M."/>
            <person name="Roberts A."/>
            <person name="Saif S."/>
            <person name="Shea T."/>
            <person name="Sisk P."/>
            <person name="Stolte C."/>
            <person name="Sykes S."/>
            <person name="Wortman J."/>
            <person name="Nusbaum C."/>
            <person name="Birren B."/>
        </authorList>
    </citation>
    <scope>NUCLEOTIDE SEQUENCE [LARGE SCALE GENOMIC DNA]</scope>
    <source>
        <strain evidence="1 2">ATCC 38327</strain>
    </source>
</reference>
<protein>
    <submittedName>
        <fullName evidence="1">Uncharacterized protein</fullName>
    </submittedName>
</protein>
<name>A0A0L0S6L1_ALLM3</name>
<proteinExistence type="predicted"/>
<dbReference type="Proteomes" id="UP000054350">
    <property type="component" value="Unassembled WGS sequence"/>
</dbReference>
<evidence type="ECO:0000313" key="2">
    <source>
        <dbReference type="Proteomes" id="UP000054350"/>
    </source>
</evidence>
<accession>A0A0L0S6L1</accession>
<keyword evidence="2" id="KW-1185">Reference proteome</keyword>
<organism evidence="1 2">
    <name type="scientific">Allomyces macrogynus (strain ATCC 38327)</name>
    <name type="common">Allomyces javanicus var. macrogynus</name>
    <dbReference type="NCBI Taxonomy" id="578462"/>
    <lineage>
        <taxon>Eukaryota</taxon>
        <taxon>Fungi</taxon>
        <taxon>Fungi incertae sedis</taxon>
        <taxon>Blastocladiomycota</taxon>
        <taxon>Blastocladiomycetes</taxon>
        <taxon>Blastocladiales</taxon>
        <taxon>Blastocladiaceae</taxon>
        <taxon>Allomyces</taxon>
    </lineage>
</organism>
<dbReference type="OrthoDB" id="10550804at2759"/>
<gene>
    <name evidence="1" type="ORF">AMAG_04962</name>
</gene>
<dbReference type="AlphaFoldDB" id="A0A0L0S6L1"/>
<evidence type="ECO:0000313" key="1">
    <source>
        <dbReference type="EMBL" id="KNE58147.1"/>
    </source>
</evidence>
<sequence length="244" mass="26521">MSLNVHAERSIYEALTKNAHKYQGVSKYDETWVARVAWVRNYGQEGLDSVLLNTKLFARWMRCEHAAATAAVSIPASVVAAAVTVIVATVAEVLIAPVEEEEKKKVVESVAGPAVVGELEPELSSEVEAEREGDETVAAEPCEEENQDLPALVPADSGADMSEPCGALVAVQVECLELSFVEETTKDEVVEKKQIKKRAGSNVVLRAMKSAIARLLPCRNTRVQAIWGGRGLRRRFGFVFGSLL</sequence>
<reference evidence="2" key="2">
    <citation type="submission" date="2009-11" db="EMBL/GenBank/DDBJ databases">
        <title>The Genome Sequence of Allomyces macrogynus strain ATCC 38327.</title>
        <authorList>
            <consortium name="The Broad Institute Genome Sequencing Platform"/>
            <person name="Russ C."/>
            <person name="Cuomo C."/>
            <person name="Shea T."/>
            <person name="Young S.K."/>
            <person name="Zeng Q."/>
            <person name="Koehrsen M."/>
            <person name="Haas B."/>
            <person name="Borodovsky M."/>
            <person name="Guigo R."/>
            <person name="Alvarado L."/>
            <person name="Berlin A."/>
            <person name="Borenstein D."/>
            <person name="Chen Z."/>
            <person name="Engels R."/>
            <person name="Freedman E."/>
            <person name="Gellesch M."/>
            <person name="Goldberg J."/>
            <person name="Griggs A."/>
            <person name="Gujja S."/>
            <person name="Heiman D."/>
            <person name="Hepburn T."/>
            <person name="Howarth C."/>
            <person name="Jen D."/>
            <person name="Larson L."/>
            <person name="Lewis B."/>
            <person name="Mehta T."/>
            <person name="Park D."/>
            <person name="Pearson M."/>
            <person name="Roberts A."/>
            <person name="Saif S."/>
            <person name="Shenoy N."/>
            <person name="Sisk P."/>
            <person name="Stolte C."/>
            <person name="Sykes S."/>
            <person name="Walk T."/>
            <person name="White J."/>
            <person name="Yandava C."/>
            <person name="Burger G."/>
            <person name="Gray M.W."/>
            <person name="Holland P.W.H."/>
            <person name="King N."/>
            <person name="Lang F.B.F."/>
            <person name="Roger A.J."/>
            <person name="Ruiz-Trillo I."/>
            <person name="Lander E."/>
            <person name="Nusbaum C."/>
        </authorList>
    </citation>
    <scope>NUCLEOTIDE SEQUENCE [LARGE SCALE GENOMIC DNA]</scope>
    <source>
        <strain evidence="2">ATCC 38327</strain>
    </source>
</reference>
<dbReference type="VEuPathDB" id="FungiDB:AMAG_04962"/>